<dbReference type="PROSITE" id="PS51898">
    <property type="entry name" value="TYR_RECOMBINASE"/>
    <property type="match status" value="1"/>
</dbReference>
<dbReference type="PANTHER" id="PTHR30349">
    <property type="entry name" value="PHAGE INTEGRASE-RELATED"/>
    <property type="match status" value="1"/>
</dbReference>
<sequence length="496" mass="57167">MILRNTTKTKIIKASVNFGKGMSFHLDKSGQPIKTEKGIRTHSYRHDKIEPNFPVLYHPTRFTECQEMNLFLMHRFEGHFSLKKNQIDNEAFSDAYHASQPGKPLDVKSVCSIAKHLKAFLDWLDKDDASYFEVITAPLSKQSVDDDISRLPVWRYHKHLCERVETKDKSKRISFNSAQERIRAVKAFYIWSHKRGAIDSLPFSLEYKQVRIKSKAKSSVSSLFQLPTSNTRSGGLWKWVSNLSIPNTLKQKEDSPEKDLQPYSPKELKQLLETDTAQKETYKLYLQCALLGGLRSFEISAIDQKDLFDPDEKENEKRIPKLNIVRKGHKPVRLTIARVLMKLLYNHTLTIQNMKRRTKHETNHGMDNSEHPLPLFMNSSGSRISEDTPGNTISIVRKEQRKQGLEILLRTFHDLRATFATYVAKYLIDKGESESSIRQTLMTLMSHESFKTTKRYIDFAKSVAVDAYGAMSEWVKDIYGDVDELLMREAEDAAAS</sequence>
<evidence type="ECO:0000313" key="9">
    <source>
        <dbReference type="Proteomes" id="UP000305874"/>
    </source>
</evidence>
<dbReference type="InterPro" id="IPR050090">
    <property type="entry name" value="Tyrosine_recombinase_XerCD"/>
</dbReference>
<dbReference type="SUPFAM" id="SSF56349">
    <property type="entry name" value="DNA breaking-rejoining enzymes"/>
    <property type="match status" value="1"/>
</dbReference>
<evidence type="ECO:0000256" key="2">
    <source>
        <dbReference type="ARBA" id="ARBA00022908"/>
    </source>
</evidence>
<accession>A0A0F4PMB3</accession>
<dbReference type="InterPro" id="IPR002104">
    <property type="entry name" value="Integrase_catalytic"/>
</dbReference>
<evidence type="ECO:0000259" key="5">
    <source>
        <dbReference type="PROSITE" id="PS51898"/>
    </source>
</evidence>
<proteinExistence type="inferred from homology"/>
<keyword evidence="8" id="KW-1185">Reference proteome</keyword>
<dbReference type="CDD" id="cd00397">
    <property type="entry name" value="DNA_BRE_C"/>
    <property type="match status" value="1"/>
</dbReference>
<dbReference type="PANTHER" id="PTHR30349:SF64">
    <property type="entry name" value="PROPHAGE INTEGRASE INTD-RELATED"/>
    <property type="match status" value="1"/>
</dbReference>
<dbReference type="Proteomes" id="UP000305874">
    <property type="component" value="Unassembled WGS sequence"/>
</dbReference>
<reference evidence="9" key="3">
    <citation type="submission" date="2019-06" db="EMBL/GenBank/DDBJ databases">
        <title>Co-occurence of chitin degradation, pigmentation and bioactivity in marine Pseudoalteromonas.</title>
        <authorList>
            <person name="Sonnenschein E.C."/>
            <person name="Bech P.K."/>
        </authorList>
    </citation>
    <scope>NUCLEOTIDE SEQUENCE [LARGE SCALE GENOMIC DNA]</scope>
    <source>
        <strain evidence="9">S2897</strain>
    </source>
</reference>
<keyword evidence="4" id="KW-0233">DNA recombination</keyword>
<comment type="similarity">
    <text evidence="1">Belongs to the 'phage' integrase family.</text>
</comment>
<dbReference type="InterPro" id="IPR010998">
    <property type="entry name" value="Integrase_recombinase_N"/>
</dbReference>
<feature type="domain" description="Tyr recombinase" evidence="5">
    <location>
        <begin position="258"/>
        <end position="469"/>
    </location>
</feature>
<evidence type="ECO:0000313" key="8">
    <source>
        <dbReference type="Proteomes" id="UP000033664"/>
    </source>
</evidence>
<reference evidence="7 9" key="2">
    <citation type="submission" date="2017-12" db="EMBL/GenBank/DDBJ databases">
        <authorList>
            <person name="Paulsen S."/>
            <person name="Gram L.K."/>
        </authorList>
    </citation>
    <scope>NUCLEOTIDE SEQUENCE [LARGE SCALE GENOMIC DNA]</scope>
    <source>
        <strain evidence="7 9">S2897</strain>
    </source>
</reference>
<organism evidence="6 8">
    <name type="scientific">Pseudoalteromonas ruthenica</name>
    <dbReference type="NCBI Taxonomy" id="151081"/>
    <lineage>
        <taxon>Bacteria</taxon>
        <taxon>Pseudomonadati</taxon>
        <taxon>Pseudomonadota</taxon>
        <taxon>Gammaproteobacteria</taxon>
        <taxon>Alteromonadales</taxon>
        <taxon>Pseudoalteromonadaceae</taxon>
        <taxon>Pseudoalteromonas</taxon>
    </lineage>
</organism>
<dbReference type="OrthoDB" id="6629433at2"/>
<dbReference type="AlphaFoldDB" id="A0A0F4PMB3"/>
<dbReference type="GO" id="GO:0006310">
    <property type="term" value="P:DNA recombination"/>
    <property type="evidence" value="ECO:0007669"/>
    <property type="project" value="UniProtKB-KW"/>
</dbReference>
<keyword evidence="3" id="KW-0238">DNA-binding</keyword>
<evidence type="ECO:0000313" key="7">
    <source>
        <dbReference type="EMBL" id="TMP87210.1"/>
    </source>
</evidence>
<evidence type="ECO:0000313" key="6">
    <source>
        <dbReference type="EMBL" id="KJY98423.1"/>
    </source>
</evidence>
<keyword evidence="2" id="KW-0229">DNA integration</keyword>
<name>A0A0F4PMB3_9GAMM</name>
<evidence type="ECO:0000256" key="3">
    <source>
        <dbReference type="ARBA" id="ARBA00023125"/>
    </source>
</evidence>
<evidence type="ECO:0000256" key="1">
    <source>
        <dbReference type="ARBA" id="ARBA00008857"/>
    </source>
</evidence>
<gene>
    <name evidence="7" type="ORF">CWC05_08930</name>
    <name evidence="6" type="ORF">TW72_11825</name>
</gene>
<dbReference type="InterPro" id="IPR013762">
    <property type="entry name" value="Integrase-like_cat_sf"/>
</dbReference>
<dbReference type="RefSeq" id="WP_045979589.1">
    <property type="nucleotide sequence ID" value="NZ_JXXY01000010.1"/>
</dbReference>
<dbReference type="InterPro" id="IPR011010">
    <property type="entry name" value="DNA_brk_join_enz"/>
</dbReference>
<dbReference type="Gene3D" id="1.10.443.10">
    <property type="entry name" value="Intergrase catalytic core"/>
    <property type="match status" value="1"/>
</dbReference>
<dbReference type="GO" id="GO:0015074">
    <property type="term" value="P:DNA integration"/>
    <property type="evidence" value="ECO:0007669"/>
    <property type="project" value="UniProtKB-KW"/>
</dbReference>
<dbReference type="PATRIC" id="fig|151081.8.peg.2187"/>
<dbReference type="Gene3D" id="1.10.150.130">
    <property type="match status" value="1"/>
</dbReference>
<evidence type="ECO:0000256" key="4">
    <source>
        <dbReference type="ARBA" id="ARBA00023172"/>
    </source>
</evidence>
<protein>
    <submittedName>
        <fullName evidence="7">Site-specific integrase</fullName>
    </submittedName>
    <submittedName>
        <fullName evidence="6">Transposase</fullName>
    </submittedName>
</protein>
<reference evidence="6 8" key="1">
    <citation type="journal article" date="2015" name="BMC Genomics">
        <title>Genome mining reveals unlocked bioactive potential of marine Gram-negative bacteria.</title>
        <authorList>
            <person name="Machado H."/>
            <person name="Sonnenschein E.C."/>
            <person name="Melchiorsen J."/>
            <person name="Gram L."/>
        </authorList>
    </citation>
    <scope>NUCLEOTIDE SEQUENCE [LARGE SCALE GENOMIC DNA]</scope>
    <source>
        <strain evidence="6 8">S3137</strain>
    </source>
</reference>
<dbReference type="Proteomes" id="UP000033664">
    <property type="component" value="Unassembled WGS sequence"/>
</dbReference>
<dbReference type="GO" id="GO:0003677">
    <property type="term" value="F:DNA binding"/>
    <property type="evidence" value="ECO:0007669"/>
    <property type="project" value="UniProtKB-KW"/>
</dbReference>
<dbReference type="Pfam" id="PF00589">
    <property type="entry name" value="Phage_integrase"/>
    <property type="match status" value="1"/>
</dbReference>
<comment type="caution">
    <text evidence="6">The sequence shown here is derived from an EMBL/GenBank/DDBJ whole genome shotgun (WGS) entry which is preliminary data.</text>
</comment>
<dbReference type="EMBL" id="JXXZ01000010">
    <property type="protein sequence ID" value="KJY98423.1"/>
    <property type="molecule type" value="Genomic_DNA"/>
</dbReference>
<dbReference type="EMBL" id="PNCG01000009">
    <property type="protein sequence ID" value="TMP87210.1"/>
    <property type="molecule type" value="Genomic_DNA"/>
</dbReference>
<dbReference type="GeneID" id="29846221"/>
<reference evidence="7" key="4">
    <citation type="submission" date="2019-09" db="EMBL/GenBank/DDBJ databases">
        <title>Co-occurence of chitin degradation, pigmentation and bioactivity in marine Pseudoalteromonas.</title>
        <authorList>
            <person name="Sonnenschein E.C."/>
            <person name="Bech P.K."/>
        </authorList>
    </citation>
    <scope>NUCLEOTIDE SEQUENCE</scope>
    <source>
        <strain evidence="7">S2897</strain>
    </source>
</reference>